<name>A0ABY6Q4W2_9GAMM</name>
<evidence type="ECO:0000256" key="1">
    <source>
        <dbReference type="ARBA" id="ARBA00044755"/>
    </source>
</evidence>
<dbReference type="PROSITE" id="PS51498">
    <property type="entry name" value="MABP"/>
    <property type="match status" value="1"/>
</dbReference>
<sequence length="141" mass="14207">MRNKQSQMPNAASGNTTLISSGTTVTGDISFSGNLDIEGKVIGSISAEPGASALLRVVAGGSVEGEIRVPSASISGSVKGNIYSAENLELTKGAVVAGDVFYNLIEMSMGSKIDGSLKHSTASAKVEPISSVTVTSSAEKA</sequence>
<protein>
    <submittedName>
        <fullName evidence="3">Polymer-forming cytoskeletal protein</fullName>
    </submittedName>
</protein>
<proteinExistence type="inferred from homology"/>
<dbReference type="RefSeq" id="WP_279242790.1">
    <property type="nucleotide sequence ID" value="NZ_CP036501.1"/>
</dbReference>
<accession>A0ABY6Q4W2</accession>
<keyword evidence="4" id="KW-1185">Reference proteome</keyword>
<gene>
    <name evidence="3" type="ORF">E0F26_04165</name>
</gene>
<organism evidence="3 4">
    <name type="scientific">Candidatus Paraluminiphilus aquimaris</name>
    <dbReference type="NCBI Taxonomy" id="2518994"/>
    <lineage>
        <taxon>Bacteria</taxon>
        <taxon>Pseudomonadati</taxon>
        <taxon>Pseudomonadota</taxon>
        <taxon>Gammaproteobacteria</taxon>
        <taxon>Cellvibrionales</taxon>
        <taxon>Halieaceae</taxon>
        <taxon>Candidatus Paraluminiphilus</taxon>
    </lineage>
</organism>
<feature type="domain" description="MABP" evidence="2">
    <location>
        <begin position="126"/>
        <end position="141"/>
    </location>
</feature>
<reference evidence="3 4" key="1">
    <citation type="submission" date="2019-02" db="EMBL/GenBank/DDBJ databases">
        <title>Halieaceae_genomes.</title>
        <authorList>
            <person name="Li S.-H."/>
        </authorList>
    </citation>
    <scope>NUCLEOTIDE SEQUENCE [LARGE SCALE GENOMIC DNA]</scope>
    <source>
        <strain evidence="3 4">JH123</strain>
    </source>
</reference>
<dbReference type="Pfam" id="PF04519">
    <property type="entry name" value="Bactofilin"/>
    <property type="match status" value="1"/>
</dbReference>
<dbReference type="InterPro" id="IPR007607">
    <property type="entry name" value="BacA/B"/>
</dbReference>
<dbReference type="PANTHER" id="PTHR35024">
    <property type="entry name" value="HYPOTHETICAL CYTOSOLIC PROTEIN"/>
    <property type="match status" value="1"/>
</dbReference>
<evidence type="ECO:0000259" key="2">
    <source>
        <dbReference type="PROSITE" id="PS51498"/>
    </source>
</evidence>
<dbReference type="InterPro" id="IPR023341">
    <property type="entry name" value="MABP"/>
</dbReference>
<evidence type="ECO:0000313" key="4">
    <source>
        <dbReference type="Proteomes" id="UP001317963"/>
    </source>
</evidence>
<dbReference type="Proteomes" id="UP001317963">
    <property type="component" value="Chromosome"/>
</dbReference>
<dbReference type="EMBL" id="CP036501">
    <property type="protein sequence ID" value="UZP73988.1"/>
    <property type="molecule type" value="Genomic_DNA"/>
</dbReference>
<dbReference type="PANTHER" id="PTHR35024:SF4">
    <property type="entry name" value="POLYMER-FORMING CYTOSKELETAL PROTEIN"/>
    <property type="match status" value="1"/>
</dbReference>
<comment type="similarity">
    <text evidence="1">Belongs to the bactofilin family.</text>
</comment>
<evidence type="ECO:0000313" key="3">
    <source>
        <dbReference type="EMBL" id="UZP73988.1"/>
    </source>
</evidence>